<comment type="caution">
    <text evidence="3">The sequence shown here is derived from an EMBL/GenBank/DDBJ whole genome shotgun (WGS) entry which is preliminary data.</text>
</comment>
<evidence type="ECO:0000259" key="2">
    <source>
        <dbReference type="Pfam" id="PF22688"/>
    </source>
</evidence>
<organism evidence="3 4">
    <name type="scientific">Nitrincola tapanii</name>
    <dbReference type="NCBI Taxonomy" id="1708751"/>
    <lineage>
        <taxon>Bacteria</taxon>
        <taxon>Pseudomonadati</taxon>
        <taxon>Pseudomonadota</taxon>
        <taxon>Gammaproteobacteria</taxon>
        <taxon>Oceanospirillales</taxon>
        <taxon>Oceanospirillaceae</taxon>
        <taxon>Nitrincola</taxon>
    </lineage>
</organism>
<dbReference type="OrthoDB" id="9784878at2"/>
<dbReference type="GO" id="GO:0006270">
    <property type="term" value="P:DNA replication initiation"/>
    <property type="evidence" value="ECO:0007669"/>
    <property type="project" value="TreeGrafter"/>
</dbReference>
<proteinExistence type="predicted"/>
<evidence type="ECO:0000259" key="1">
    <source>
        <dbReference type="Pfam" id="PF00308"/>
    </source>
</evidence>
<dbReference type="PANTHER" id="PTHR30050">
    <property type="entry name" value="CHROMOSOMAL REPLICATION INITIATOR PROTEIN DNAA"/>
    <property type="match status" value="1"/>
</dbReference>
<keyword evidence="4" id="KW-1185">Reference proteome</keyword>
<dbReference type="InterPro" id="IPR017788">
    <property type="entry name" value="Hda"/>
</dbReference>
<evidence type="ECO:0000313" key="3">
    <source>
        <dbReference type="EMBL" id="KAA0875154.1"/>
    </source>
</evidence>
<dbReference type="PANTHER" id="PTHR30050:SF5">
    <property type="entry name" value="DNAA REGULATORY INACTIVATOR HDA"/>
    <property type="match status" value="1"/>
</dbReference>
<dbReference type="InterPro" id="IPR055199">
    <property type="entry name" value="Hda_lid"/>
</dbReference>
<reference evidence="3 4" key="1">
    <citation type="submission" date="2019-03" db="EMBL/GenBank/DDBJ databases">
        <title>Nitrincola sp. nov. isolated from an Indian soda lake.</title>
        <authorList>
            <person name="Joshi A."/>
            <person name="Thite S.V."/>
            <person name="Joseph N."/>
            <person name="Dhotre D."/>
            <person name="Moorthy M."/>
            <person name="Shouche Y.S."/>
        </authorList>
    </citation>
    <scope>NUCLEOTIDE SEQUENCE [LARGE SCALE GENOMIC DNA]</scope>
    <source>
        <strain evidence="3 4">MEB193</strain>
    </source>
</reference>
<dbReference type="NCBIfam" id="TIGR03420">
    <property type="entry name" value="DnaA_homol_Hda"/>
    <property type="match status" value="1"/>
</dbReference>
<gene>
    <name evidence="3" type="primary">hda</name>
    <name evidence="3" type="ORF">E1H14_06960</name>
</gene>
<dbReference type="InterPro" id="IPR013317">
    <property type="entry name" value="DnaA_dom"/>
</dbReference>
<dbReference type="Pfam" id="PF00308">
    <property type="entry name" value="Bac_DnaA"/>
    <property type="match status" value="1"/>
</dbReference>
<dbReference type="Gene3D" id="1.10.8.60">
    <property type="match status" value="1"/>
</dbReference>
<dbReference type="InterPro" id="IPR027417">
    <property type="entry name" value="P-loop_NTPase"/>
</dbReference>
<dbReference type="RefSeq" id="WP_149390734.1">
    <property type="nucleotide sequence ID" value="NZ_SMRS01000004.1"/>
</dbReference>
<feature type="domain" description="Hda lid" evidence="2">
    <location>
        <begin position="169"/>
        <end position="232"/>
    </location>
</feature>
<dbReference type="EMBL" id="SMRS01000004">
    <property type="protein sequence ID" value="KAA0875154.1"/>
    <property type="molecule type" value="Genomic_DNA"/>
</dbReference>
<protein>
    <submittedName>
        <fullName evidence="3">DnaA regulatory inactivator Hda</fullName>
    </submittedName>
</protein>
<accession>A0A5A9W3T1</accession>
<dbReference type="AlphaFoldDB" id="A0A5A9W3T1"/>
<name>A0A5A9W3T1_9GAMM</name>
<dbReference type="Gene3D" id="3.40.50.300">
    <property type="entry name" value="P-loop containing nucleotide triphosphate hydrolases"/>
    <property type="match status" value="1"/>
</dbReference>
<dbReference type="Proteomes" id="UP000325302">
    <property type="component" value="Unassembled WGS sequence"/>
</dbReference>
<dbReference type="GO" id="GO:0032297">
    <property type="term" value="P:negative regulation of DNA-templated DNA replication initiation"/>
    <property type="evidence" value="ECO:0007669"/>
    <property type="project" value="InterPro"/>
</dbReference>
<dbReference type="SUPFAM" id="SSF52540">
    <property type="entry name" value="P-loop containing nucleoside triphosphate hydrolases"/>
    <property type="match status" value="1"/>
</dbReference>
<dbReference type="Pfam" id="PF22688">
    <property type="entry name" value="Hda_lid"/>
    <property type="match status" value="1"/>
</dbReference>
<sequence>MIDPKRPVQLPLGITLRDEARFENFIVGENGLLFNSLRQAARGQGEQYLYLWGGASHGSSHLLQSSCHEAQAFGRSSVYLPLRELIDHPPGILDNMEQLQLVCIDDLDCIAGESAWQEAVFHLFNRMREVGHTLLIAAHKAPAQLGLALPDLVSRLNWGMVFHVYPINDEAKAVALKARAAGRGFELSDEVVHYLLHHGSRDMAHLLAVLERLDHASLSAQRRITVPFVKQEMGW</sequence>
<evidence type="ECO:0000313" key="4">
    <source>
        <dbReference type="Proteomes" id="UP000325302"/>
    </source>
</evidence>
<feature type="domain" description="Chromosomal replication initiator protein DnaA ATPAse" evidence="1">
    <location>
        <begin position="96"/>
        <end position="161"/>
    </location>
</feature>